<feature type="transmembrane region" description="Helical" evidence="1">
    <location>
        <begin position="204"/>
        <end position="229"/>
    </location>
</feature>
<comment type="caution">
    <text evidence="2">The sequence shown here is derived from an EMBL/GenBank/DDBJ whole genome shotgun (WGS) entry which is preliminary data.</text>
</comment>
<evidence type="ECO:0000313" key="2">
    <source>
        <dbReference type="EMBL" id="CAI6341058.1"/>
    </source>
</evidence>
<gene>
    <name evidence="2" type="ORF">PDIGIT_LOCUS14246</name>
</gene>
<feature type="transmembrane region" description="Helical" evidence="1">
    <location>
        <begin position="82"/>
        <end position="103"/>
    </location>
</feature>
<accession>A0A9W4XRL6</accession>
<dbReference type="Proteomes" id="UP001152607">
    <property type="component" value="Unassembled WGS sequence"/>
</dbReference>
<evidence type="ECO:0000313" key="3">
    <source>
        <dbReference type="Proteomes" id="UP001152607"/>
    </source>
</evidence>
<sequence length="475" mass="52786">MLVTVTMATLGSNFTCYQPSQPTLDPGSYQPITAYLITTVICIILILVSPLYKLLSRDPKNIFTEKPSATGNPYSAKELGILLADQILLTSLGIFGVAFWHFSVGELSLSLWNYVVYVGWVGATVHVVSRSQQHYFSLKRRWSSIRPWIMLLSFGLLSVTAVFALIGKYVHSRDGGSVDTDPINNNTCDDGRPGSTLLRGKFDAIFIAGYMTSTSAFAFFIGHTSNYMVTYYRRRCRNPLEACWEHTMQNLSRRQPFSIAIRIRFKALMVIHAHLITIMDMMESSTATIMLLILSRAIGPSALDLFAGARKSGTSPVDTVGGGEQEPFGQIVMCSLLLQPALAVVCFIVGIKQTRKSYTEPRILPVAGSPHPPITYYSTLSDLLRDPTVQLLTAAEKSDNLSLDPVTAHIYRSRTMKDFTSFMLFKFLASLIFVLGLTGFREGLPVNLLWVYFLGWLSIVSIVNCSFLAWSKKLS</sequence>
<feature type="transmembrane region" description="Helical" evidence="1">
    <location>
        <begin position="109"/>
        <end position="128"/>
    </location>
</feature>
<dbReference type="EMBL" id="CAOQHR010000011">
    <property type="protein sequence ID" value="CAI6341058.1"/>
    <property type="molecule type" value="Genomic_DNA"/>
</dbReference>
<keyword evidence="3" id="KW-1185">Reference proteome</keyword>
<feature type="transmembrane region" description="Helical" evidence="1">
    <location>
        <begin position="419"/>
        <end position="437"/>
    </location>
</feature>
<feature type="transmembrane region" description="Helical" evidence="1">
    <location>
        <begin position="449"/>
        <end position="470"/>
    </location>
</feature>
<name>A0A9W4XRL6_9PLEO</name>
<keyword evidence="1" id="KW-0472">Membrane</keyword>
<keyword evidence="1" id="KW-1133">Transmembrane helix</keyword>
<keyword evidence="1" id="KW-0812">Transmembrane</keyword>
<organism evidence="2 3">
    <name type="scientific">Periconia digitata</name>
    <dbReference type="NCBI Taxonomy" id="1303443"/>
    <lineage>
        <taxon>Eukaryota</taxon>
        <taxon>Fungi</taxon>
        <taxon>Dikarya</taxon>
        <taxon>Ascomycota</taxon>
        <taxon>Pezizomycotina</taxon>
        <taxon>Dothideomycetes</taxon>
        <taxon>Pleosporomycetidae</taxon>
        <taxon>Pleosporales</taxon>
        <taxon>Massarineae</taxon>
        <taxon>Periconiaceae</taxon>
        <taxon>Periconia</taxon>
    </lineage>
</organism>
<proteinExistence type="predicted"/>
<feature type="transmembrane region" description="Helical" evidence="1">
    <location>
        <begin position="289"/>
        <end position="308"/>
    </location>
</feature>
<dbReference type="AlphaFoldDB" id="A0A9W4XRL6"/>
<feature type="transmembrane region" description="Helical" evidence="1">
    <location>
        <begin position="148"/>
        <end position="170"/>
    </location>
</feature>
<feature type="transmembrane region" description="Helical" evidence="1">
    <location>
        <begin position="32"/>
        <end position="52"/>
    </location>
</feature>
<evidence type="ECO:0000256" key="1">
    <source>
        <dbReference type="SAM" id="Phobius"/>
    </source>
</evidence>
<reference evidence="2" key="1">
    <citation type="submission" date="2023-01" db="EMBL/GenBank/DDBJ databases">
        <authorList>
            <person name="Van Ghelder C."/>
            <person name="Rancurel C."/>
        </authorList>
    </citation>
    <scope>NUCLEOTIDE SEQUENCE</scope>
    <source>
        <strain evidence="2">CNCM I-4278</strain>
    </source>
</reference>
<feature type="transmembrane region" description="Helical" evidence="1">
    <location>
        <begin position="328"/>
        <end position="351"/>
    </location>
</feature>
<protein>
    <submittedName>
        <fullName evidence="2">Uncharacterized protein</fullName>
    </submittedName>
</protein>